<evidence type="ECO:0000313" key="3">
    <source>
        <dbReference type="Proteomes" id="UP000800092"/>
    </source>
</evidence>
<feature type="compositionally biased region" description="Basic and acidic residues" evidence="1">
    <location>
        <begin position="362"/>
        <end position="372"/>
    </location>
</feature>
<evidence type="ECO:0000313" key="2">
    <source>
        <dbReference type="EMBL" id="KAF2233979.1"/>
    </source>
</evidence>
<feature type="compositionally biased region" description="Basic and acidic residues" evidence="1">
    <location>
        <begin position="382"/>
        <end position="409"/>
    </location>
</feature>
<feature type="region of interest" description="Disordered" evidence="1">
    <location>
        <begin position="255"/>
        <end position="428"/>
    </location>
</feature>
<name>A0A6A6H7X8_VIRVR</name>
<proteinExistence type="predicted"/>
<keyword evidence="3" id="KW-1185">Reference proteome</keyword>
<sequence>MKRLKVMSPSLPVPTERWIHSENMCETCWWGIIQRAKAGAPNIKVKKSCHSCQLVCLASPKKLPANETYMLALPNGNSIPPPSIANSWALSNPRLVQELASGVAINIMYIGAASPSTQTSFVQSQDFCPDCWMKVLQAAMIKYSREFCEAAFCSSCQNAIRRRREAATIKKPRFSDIPRSTTPTQSRSTSTSKLGPHVEQPCSFQSAPSKLISYEQVAPLIKRADPARLQAMCLDLCKVSPAVCKSAYTSLRPLDHSVAGSGSARSPQLGLTSFKIEPPWPPRNGPESIRGVRDGIKEETDLSDNDDGSGDAPPARRLSAPSPEEKKPSLPSSERLKRLLSSSDRKLVKSETGRRVSGARKRSSDDDRKLVKSETGVGGVSEARKMSLSGDRKLIKSEKERGGVSEARKRSSTGTETELRRSKRIKPL</sequence>
<reference evidence="2" key="1">
    <citation type="journal article" date="2020" name="Stud. Mycol.">
        <title>101 Dothideomycetes genomes: a test case for predicting lifestyles and emergence of pathogens.</title>
        <authorList>
            <person name="Haridas S."/>
            <person name="Albert R."/>
            <person name="Binder M."/>
            <person name="Bloem J."/>
            <person name="Labutti K."/>
            <person name="Salamov A."/>
            <person name="Andreopoulos B."/>
            <person name="Baker S."/>
            <person name="Barry K."/>
            <person name="Bills G."/>
            <person name="Bluhm B."/>
            <person name="Cannon C."/>
            <person name="Castanera R."/>
            <person name="Culley D."/>
            <person name="Daum C."/>
            <person name="Ezra D."/>
            <person name="Gonzalez J."/>
            <person name="Henrissat B."/>
            <person name="Kuo A."/>
            <person name="Liang C."/>
            <person name="Lipzen A."/>
            <person name="Lutzoni F."/>
            <person name="Magnuson J."/>
            <person name="Mondo S."/>
            <person name="Nolan M."/>
            <person name="Ohm R."/>
            <person name="Pangilinan J."/>
            <person name="Park H.-J."/>
            <person name="Ramirez L."/>
            <person name="Alfaro M."/>
            <person name="Sun H."/>
            <person name="Tritt A."/>
            <person name="Yoshinaga Y."/>
            <person name="Zwiers L.-H."/>
            <person name="Turgeon B."/>
            <person name="Goodwin S."/>
            <person name="Spatafora J."/>
            <person name="Crous P."/>
            <person name="Grigoriev I."/>
        </authorList>
    </citation>
    <scope>NUCLEOTIDE SEQUENCE</scope>
    <source>
        <strain evidence="2">Tuck. ex Michener</strain>
    </source>
</reference>
<feature type="compositionally biased region" description="Basic and acidic residues" evidence="1">
    <location>
        <begin position="343"/>
        <end position="354"/>
    </location>
</feature>
<feature type="compositionally biased region" description="Basic and acidic residues" evidence="1">
    <location>
        <begin position="290"/>
        <end position="300"/>
    </location>
</feature>
<gene>
    <name evidence="2" type="ORF">EV356DRAFT_185283</name>
</gene>
<dbReference type="AlphaFoldDB" id="A0A6A6H7X8"/>
<feature type="compositionally biased region" description="Low complexity" evidence="1">
    <location>
        <begin position="178"/>
        <end position="192"/>
    </location>
</feature>
<dbReference type="EMBL" id="ML991802">
    <property type="protein sequence ID" value="KAF2233979.1"/>
    <property type="molecule type" value="Genomic_DNA"/>
</dbReference>
<dbReference type="Proteomes" id="UP000800092">
    <property type="component" value="Unassembled WGS sequence"/>
</dbReference>
<accession>A0A6A6H7X8</accession>
<feature type="compositionally biased region" description="Low complexity" evidence="1">
    <location>
        <begin position="312"/>
        <end position="322"/>
    </location>
</feature>
<organism evidence="2 3">
    <name type="scientific">Viridothelium virens</name>
    <name type="common">Speckled blister lichen</name>
    <name type="synonym">Trypethelium virens</name>
    <dbReference type="NCBI Taxonomy" id="1048519"/>
    <lineage>
        <taxon>Eukaryota</taxon>
        <taxon>Fungi</taxon>
        <taxon>Dikarya</taxon>
        <taxon>Ascomycota</taxon>
        <taxon>Pezizomycotina</taxon>
        <taxon>Dothideomycetes</taxon>
        <taxon>Dothideomycetes incertae sedis</taxon>
        <taxon>Trypetheliales</taxon>
        <taxon>Trypetheliaceae</taxon>
        <taxon>Viridothelium</taxon>
    </lineage>
</organism>
<protein>
    <submittedName>
        <fullName evidence="2">Uncharacterized protein</fullName>
    </submittedName>
</protein>
<feature type="region of interest" description="Disordered" evidence="1">
    <location>
        <begin position="170"/>
        <end position="202"/>
    </location>
</feature>
<evidence type="ECO:0000256" key="1">
    <source>
        <dbReference type="SAM" id="MobiDB-lite"/>
    </source>
</evidence>